<dbReference type="PANTHER" id="PTHR48106">
    <property type="entry name" value="QUINONE OXIDOREDUCTASE PIG3-RELATED"/>
    <property type="match status" value="1"/>
</dbReference>
<protein>
    <submittedName>
        <fullName evidence="3">Uncharacterized protein</fullName>
    </submittedName>
</protein>
<proteinExistence type="predicted"/>
<dbReference type="EMBL" id="OZ034818">
    <property type="protein sequence ID" value="CAL1387846.1"/>
    <property type="molecule type" value="Genomic_DNA"/>
</dbReference>
<evidence type="ECO:0000256" key="1">
    <source>
        <dbReference type="ARBA" id="ARBA00022857"/>
    </source>
</evidence>
<dbReference type="GO" id="GO:0070402">
    <property type="term" value="F:NADPH binding"/>
    <property type="evidence" value="ECO:0007669"/>
    <property type="project" value="TreeGrafter"/>
</dbReference>
<gene>
    <name evidence="3" type="ORF">LTRI10_LOCUS28803</name>
</gene>
<keyword evidence="2" id="KW-0560">Oxidoreductase</keyword>
<reference evidence="3 4" key="1">
    <citation type="submission" date="2024-04" db="EMBL/GenBank/DDBJ databases">
        <authorList>
            <person name="Fracassetti M."/>
        </authorList>
    </citation>
    <scope>NUCLEOTIDE SEQUENCE [LARGE SCALE GENOMIC DNA]</scope>
</reference>
<dbReference type="GO" id="GO:0016651">
    <property type="term" value="F:oxidoreductase activity, acting on NAD(P)H"/>
    <property type="evidence" value="ECO:0007669"/>
    <property type="project" value="TreeGrafter"/>
</dbReference>
<dbReference type="AlphaFoldDB" id="A0AAV2EP89"/>
<dbReference type="Gene3D" id="3.90.180.10">
    <property type="entry name" value="Medium-chain alcohol dehydrogenases, catalytic domain"/>
    <property type="match status" value="1"/>
</dbReference>
<keyword evidence="4" id="KW-1185">Reference proteome</keyword>
<dbReference type="PANTHER" id="PTHR48106:SF8">
    <property type="entry name" value="OS02G0805600 PROTEIN"/>
    <property type="match status" value="1"/>
</dbReference>
<dbReference type="Proteomes" id="UP001497516">
    <property type="component" value="Chromosome 5"/>
</dbReference>
<accession>A0AAV2EP89</accession>
<organism evidence="3 4">
    <name type="scientific">Linum trigynum</name>
    <dbReference type="NCBI Taxonomy" id="586398"/>
    <lineage>
        <taxon>Eukaryota</taxon>
        <taxon>Viridiplantae</taxon>
        <taxon>Streptophyta</taxon>
        <taxon>Embryophyta</taxon>
        <taxon>Tracheophyta</taxon>
        <taxon>Spermatophyta</taxon>
        <taxon>Magnoliopsida</taxon>
        <taxon>eudicotyledons</taxon>
        <taxon>Gunneridae</taxon>
        <taxon>Pentapetalae</taxon>
        <taxon>rosids</taxon>
        <taxon>fabids</taxon>
        <taxon>Malpighiales</taxon>
        <taxon>Linaceae</taxon>
        <taxon>Linum</taxon>
    </lineage>
</organism>
<sequence>MPKEPAAVGGGYAEKVAVPAAHVFPIQEGISLTDAAAFPEVACTVWSTIFRTTRLSPDESFLVHGGSSGIGTFAIQIAKHLGIRVFITAGSEEKLAA</sequence>
<evidence type="ECO:0000313" key="4">
    <source>
        <dbReference type="Proteomes" id="UP001497516"/>
    </source>
</evidence>
<evidence type="ECO:0000313" key="3">
    <source>
        <dbReference type="EMBL" id="CAL1387846.1"/>
    </source>
</evidence>
<dbReference type="SUPFAM" id="SSF51735">
    <property type="entry name" value="NAD(P)-binding Rossmann-fold domains"/>
    <property type="match status" value="1"/>
</dbReference>
<keyword evidence="1" id="KW-0521">NADP</keyword>
<name>A0AAV2EP89_9ROSI</name>
<evidence type="ECO:0000256" key="2">
    <source>
        <dbReference type="ARBA" id="ARBA00023002"/>
    </source>
</evidence>
<dbReference type="InterPro" id="IPR036291">
    <property type="entry name" value="NAD(P)-bd_dom_sf"/>
</dbReference>